<organism evidence="15 16">
    <name type="scientific">Natranaeroarchaeum sulfidigenes</name>
    <dbReference type="NCBI Taxonomy" id="2784880"/>
    <lineage>
        <taxon>Archaea</taxon>
        <taxon>Methanobacteriati</taxon>
        <taxon>Methanobacteriota</taxon>
        <taxon>Stenosarchaea group</taxon>
        <taxon>Halobacteria</taxon>
        <taxon>Halobacteriales</taxon>
        <taxon>Natronoarchaeaceae</taxon>
        <taxon>Natranaeroarchaeum</taxon>
    </lineage>
</organism>
<dbReference type="PRINTS" id="PR00344">
    <property type="entry name" value="BCTRLSENSOR"/>
</dbReference>
<dbReference type="PROSITE" id="PS50113">
    <property type="entry name" value="PAC"/>
    <property type="match status" value="1"/>
</dbReference>
<dbReference type="InterPro" id="IPR003594">
    <property type="entry name" value="HATPase_dom"/>
</dbReference>
<dbReference type="GO" id="GO:0005524">
    <property type="term" value="F:ATP binding"/>
    <property type="evidence" value="ECO:0007669"/>
    <property type="project" value="UniProtKB-KW"/>
</dbReference>
<dbReference type="InterPro" id="IPR000014">
    <property type="entry name" value="PAS"/>
</dbReference>
<keyword evidence="6" id="KW-0547">Nucleotide-binding</keyword>
<dbReference type="PANTHER" id="PTHR42878">
    <property type="entry name" value="TWO-COMPONENT HISTIDINE KINASE"/>
    <property type="match status" value="1"/>
</dbReference>
<dbReference type="SMART" id="SM00091">
    <property type="entry name" value="PAS"/>
    <property type="match status" value="1"/>
</dbReference>
<dbReference type="CDD" id="cd00130">
    <property type="entry name" value="PAS"/>
    <property type="match status" value="1"/>
</dbReference>
<dbReference type="GO" id="GO:0016020">
    <property type="term" value="C:membrane"/>
    <property type="evidence" value="ECO:0007669"/>
    <property type="project" value="UniProtKB-SubCell"/>
</dbReference>
<protein>
    <recommendedName>
        <fullName evidence="3">histidine kinase</fullName>
        <ecNumber evidence="3">2.7.13.3</ecNumber>
    </recommendedName>
</protein>
<reference evidence="15" key="1">
    <citation type="submission" date="2020-11" db="EMBL/GenBank/DDBJ databases">
        <title>Carbohydrate-dependent, anaerobic sulfur respiration: A novel catabolism in halophilic archaea.</title>
        <authorList>
            <person name="Sorokin D.Y."/>
            <person name="Messina E."/>
            <person name="Smedile F."/>
            <person name="La Cono V."/>
            <person name="Hallsworth J.E."/>
            <person name="Yakimov M.M."/>
        </authorList>
    </citation>
    <scope>NUCLEOTIDE SEQUENCE</scope>
    <source>
        <strain evidence="15">AArc-S</strain>
    </source>
</reference>
<evidence type="ECO:0000256" key="7">
    <source>
        <dbReference type="ARBA" id="ARBA00022777"/>
    </source>
</evidence>
<dbReference type="NCBIfam" id="TIGR00229">
    <property type="entry name" value="sensory_box"/>
    <property type="match status" value="1"/>
</dbReference>
<evidence type="ECO:0000256" key="3">
    <source>
        <dbReference type="ARBA" id="ARBA00012438"/>
    </source>
</evidence>
<dbReference type="PANTHER" id="PTHR42878:SF7">
    <property type="entry name" value="SENSOR HISTIDINE KINASE GLRK"/>
    <property type="match status" value="1"/>
</dbReference>
<keyword evidence="16" id="KW-1185">Reference proteome</keyword>
<dbReference type="GO" id="GO:0007234">
    <property type="term" value="P:osmosensory signaling via phosphorelay pathway"/>
    <property type="evidence" value="ECO:0007669"/>
    <property type="project" value="TreeGrafter"/>
</dbReference>
<evidence type="ECO:0000256" key="4">
    <source>
        <dbReference type="ARBA" id="ARBA00022679"/>
    </source>
</evidence>
<evidence type="ECO:0000259" key="13">
    <source>
        <dbReference type="PROSITE" id="PS50112"/>
    </source>
</evidence>
<dbReference type="InterPro" id="IPR013656">
    <property type="entry name" value="PAS_4"/>
</dbReference>
<evidence type="ECO:0000256" key="1">
    <source>
        <dbReference type="ARBA" id="ARBA00000085"/>
    </source>
</evidence>
<keyword evidence="11" id="KW-0472">Membrane</keyword>
<feature type="domain" description="PAC" evidence="14">
    <location>
        <begin position="78"/>
        <end position="134"/>
    </location>
</feature>
<evidence type="ECO:0000259" key="14">
    <source>
        <dbReference type="PROSITE" id="PS50113"/>
    </source>
</evidence>
<dbReference type="GO" id="GO:0004673">
    <property type="term" value="F:protein histidine kinase activity"/>
    <property type="evidence" value="ECO:0007669"/>
    <property type="project" value="UniProtKB-EC"/>
</dbReference>
<dbReference type="Pfam" id="PF02518">
    <property type="entry name" value="HATPase_c"/>
    <property type="match status" value="1"/>
</dbReference>
<proteinExistence type="predicted"/>
<dbReference type="GO" id="GO:0000156">
    <property type="term" value="F:phosphorelay response regulator activity"/>
    <property type="evidence" value="ECO:0007669"/>
    <property type="project" value="TreeGrafter"/>
</dbReference>
<feature type="domain" description="PAS" evidence="13">
    <location>
        <begin position="7"/>
        <end position="77"/>
    </location>
</feature>
<evidence type="ECO:0000259" key="12">
    <source>
        <dbReference type="PROSITE" id="PS50109"/>
    </source>
</evidence>
<dbReference type="InterPro" id="IPR004358">
    <property type="entry name" value="Sig_transdc_His_kin-like_C"/>
</dbReference>
<dbReference type="Gene3D" id="3.30.450.20">
    <property type="entry name" value="PAS domain"/>
    <property type="match status" value="1"/>
</dbReference>
<dbReference type="Pfam" id="PF08448">
    <property type="entry name" value="PAS_4"/>
    <property type="match status" value="1"/>
</dbReference>
<feature type="domain" description="Histidine kinase" evidence="12">
    <location>
        <begin position="152"/>
        <end position="358"/>
    </location>
</feature>
<dbReference type="SMART" id="SM00387">
    <property type="entry name" value="HATPase_c"/>
    <property type="match status" value="1"/>
</dbReference>
<dbReference type="InterPro" id="IPR036890">
    <property type="entry name" value="HATPase_C_sf"/>
</dbReference>
<keyword evidence="10" id="KW-0902">Two-component regulatory system</keyword>
<comment type="subcellular location">
    <subcellularLocation>
        <location evidence="2">Membrane</location>
        <topology evidence="2">Multi-pass membrane protein</topology>
    </subcellularLocation>
</comment>
<comment type="catalytic activity">
    <reaction evidence="1">
        <text>ATP + protein L-histidine = ADP + protein N-phospho-L-histidine.</text>
        <dbReference type="EC" id="2.7.13.3"/>
    </reaction>
</comment>
<sequence length="358" mass="39957">MAVQSSDPVLFERIVRQLDDPVMLQGLDGQFEFVNGALSDYAGLSAEELIGADEFAFMDEETATTIAEIKSEVLEREEPIRYEVSPEFEGGKQAKADFSTFRYPYYDDEGDLAGTIAICRDVTDLKSREQELRERQRRTRRDRDRLELLNEVVRHDIRNDMQLVAGRAAMLEDHLDEAGLEHLHEVQRSTRKAIDLTETARDLTETLLRDEEPIRPVPLRARLHEEIDDLRSQHEGVDVAVDGEIPAIDVLADDMLGAVFHNLLHNAAVHNDADEPTVTVSADVVDDAATVSVADNGPGIPDRHKSEIFGKGEKGLDSDGTGLGLYLVEMLVDHYDGEVEVRDNEPTGAVFEVRLPTA</sequence>
<evidence type="ECO:0000256" key="5">
    <source>
        <dbReference type="ARBA" id="ARBA00022692"/>
    </source>
</evidence>
<evidence type="ECO:0000256" key="2">
    <source>
        <dbReference type="ARBA" id="ARBA00004141"/>
    </source>
</evidence>
<dbReference type="SUPFAM" id="SSF55785">
    <property type="entry name" value="PYP-like sensor domain (PAS domain)"/>
    <property type="match status" value="1"/>
</dbReference>
<dbReference type="InterPro" id="IPR050351">
    <property type="entry name" value="BphY/WalK/GraS-like"/>
</dbReference>
<dbReference type="SUPFAM" id="SSF55874">
    <property type="entry name" value="ATPase domain of HSP90 chaperone/DNA topoisomerase II/histidine kinase"/>
    <property type="match status" value="1"/>
</dbReference>
<dbReference type="RefSeq" id="WP_238479351.1">
    <property type="nucleotide sequence ID" value="NZ_CP064786.1"/>
</dbReference>
<dbReference type="CDD" id="cd00075">
    <property type="entry name" value="HATPase"/>
    <property type="match status" value="1"/>
</dbReference>
<gene>
    <name evidence="15" type="primary">cheY2</name>
    <name evidence="15" type="ORF">AArcS_0980</name>
</gene>
<dbReference type="PROSITE" id="PS50109">
    <property type="entry name" value="HIS_KIN"/>
    <property type="match status" value="1"/>
</dbReference>
<keyword evidence="7" id="KW-0418">Kinase</keyword>
<name>A0A897MP82_9EURY</name>
<dbReference type="InterPro" id="IPR035965">
    <property type="entry name" value="PAS-like_dom_sf"/>
</dbReference>
<dbReference type="GeneID" id="70684367"/>
<keyword evidence="5" id="KW-0812">Transmembrane</keyword>
<evidence type="ECO:0000256" key="6">
    <source>
        <dbReference type="ARBA" id="ARBA00022741"/>
    </source>
</evidence>
<evidence type="ECO:0000256" key="8">
    <source>
        <dbReference type="ARBA" id="ARBA00022840"/>
    </source>
</evidence>
<dbReference type="InterPro" id="IPR005467">
    <property type="entry name" value="His_kinase_dom"/>
</dbReference>
<keyword evidence="8" id="KW-0067">ATP-binding</keyword>
<evidence type="ECO:0000256" key="11">
    <source>
        <dbReference type="ARBA" id="ARBA00023136"/>
    </source>
</evidence>
<dbReference type="AlphaFoldDB" id="A0A897MP82"/>
<dbReference type="Gene3D" id="3.30.565.10">
    <property type="entry name" value="Histidine kinase-like ATPase, C-terminal domain"/>
    <property type="match status" value="1"/>
</dbReference>
<dbReference type="Proteomes" id="UP000663586">
    <property type="component" value="Chromosome"/>
</dbReference>
<evidence type="ECO:0000256" key="10">
    <source>
        <dbReference type="ARBA" id="ARBA00023012"/>
    </source>
</evidence>
<dbReference type="GO" id="GO:0030295">
    <property type="term" value="F:protein kinase activator activity"/>
    <property type="evidence" value="ECO:0007669"/>
    <property type="project" value="TreeGrafter"/>
</dbReference>
<accession>A0A897MP82</accession>
<dbReference type="KEGG" id="hara:AArcS_0980"/>
<evidence type="ECO:0000313" key="16">
    <source>
        <dbReference type="Proteomes" id="UP000663586"/>
    </source>
</evidence>
<dbReference type="EC" id="2.7.13.3" evidence="3"/>
<dbReference type="EMBL" id="CP064786">
    <property type="protein sequence ID" value="QSG02202.1"/>
    <property type="molecule type" value="Genomic_DNA"/>
</dbReference>
<dbReference type="InterPro" id="IPR000700">
    <property type="entry name" value="PAS-assoc_C"/>
</dbReference>
<evidence type="ECO:0000256" key="9">
    <source>
        <dbReference type="ARBA" id="ARBA00022989"/>
    </source>
</evidence>
<dbReference type="PROSITE" id="PS50112">
    <property type="entry name" value="PAS"/>
    <property type="match status" value="1"/>
</dbReference>
<evidence type="ECO:0000313" key="15">
    <source>
        <dbReference type="EMBL" id="QSG02202.1"/>
    </source>
</evidence>
<keyword evidence="9" id="KW-1133">Transmembrane helix</keyword>
<keyword evidence="4" id="KW-0808">Transferase</keyword>